<dbReference type="AlphaFoldDB" id="A0A194X092"/>
<dbReference type="RefSeq" id="XP_018067729.1">
    <property type="nucleotide sequence ID" value="XM_018212168.1"/>
</dbReference>
<reference evidence="3 4" key="1">
    <citation type="submission" date="2015-10" db="EMBL/GenBank/DDBJ databases">
        <title>Full genome of DAOMC 229536 Phialocephala scopiformis, a fungal endophyte of spruce producing the potent anti-insectan compound rugulosin.</title>
        <authorList>
            <consortium name="DOE Joint Genome Institute"/>
            <person name="Walker A.K."/>
            <person name="Frasz S.L."/>
            <person name="Seifert K.A."/>
            <person name="Miller J.D."/>
            <person name="Mondo S.J."/>
            <person name="Labutti K."/>
            <person name="Lipzen A."/>
            <person name="Dockter R."/>
            <person name="Kennedy M."/>
            <person name="Grigoriev I.V."/>
            <person name="Spatafora J.W."/>
        </authorList>
    </citation>
    <scope>NUCLEOTIDE SEQUENCE [LARGE SCALE GENOMIC DNA]</scope>
    <source>
        <strain evidence="3 4">CBS 120377</strain>
    </source>
</reference>
<dbReference type="STRING" id="149040.A0A194X092"/>
<accession>A0A194X092</accession>
<dbReference type="InParanoid" id="A0A194X092"/>
<dbReference type="Proteomes" id="UP000070700">
    <property type="component" value="Unassembled WGS sequence"/>
</dbReference>
<evidence type="ECO:0000313" key="3">
    <source>
        <dbReference type="EMBL" id="KUJ13374.1"/>
    </source>
</evidence>
<keyword evidence="4" id="KW-1185">Reference proteome</keyword>
<evidence type="ECO:0000313" key="4">
    <source>
        <dbReference type="Proteomes" id="UP000070700"/>
    </source>
</evidence>
<feature type="compositionally biased region" description="Low complexity" evidence="2">
    <location>
        <begin position="539"/>
        <end position="555"/>
    </location>
</feature>
<dbReference type="EMBL" id="KQ947422">
    <property type="protein sequence ID" value="KUJ13374.1"/>
    <property type="molecule type" value="Genomic_DNA"/>
</dbReference>
<feature type="region of interest" description="Disordered" evidence="2">
    <location>
        <begin position="507"/>
        <end position="572"/>
    </location>
</feature>
<dbReference type="GeneID" id="28821894"/>
<keyword evidence="1" id="KW-0175">Coiled coil</keyword>
<feature type="compositionally biased region" description="Basic and acidic residues" evidence="2">
    <location>
        <begin position="562"/>
        <end position="572"/>
    </location>
</feature>
<evidence type="ECO:0000256" key="1">
    <source>
        <dbReference type="SAM" id="Coils"/>
    </source>
</evidence>
<dbReference type="OrthoDB" id="4187949at2759"/>
<gene>
    <name evidence="3" type="ORF">LY89DRAFT_651562</name>
</gene>
<proteinExistence type="predicted"/>
<organism evidence="3 4">
    <name type="scientific">Mollisia scopiformis</name>
    <name type="common">Conifer needle endophyte fungus</name>
    <name type="synonym">Phialocephala scopiformis</name>
    <dbReference type="NCBI Taxonomy" id="149040"/>
    <lineage>
        <taxon>Eukaryota</taxon>
        <taxon>Fungi</taxon>
        <taxon>Dikarya</taxon>
        <taxon>Ascomycota</taxon>
        <taxon>Pezizomycotina</taxon>
        <taxon>Leotiomycetes</taxon>
        <taxon>Helotiales</taxon>
        <taxon>Mollisiaceae</taxon>
        <taxon>Mollisia</taxon>
    </lineage>
</organism>
<name>A0A194X092_MOLSC</name>
<protein>
    <submittedName>
        <fullName evidence="3">Uncharacterized protein</fullName>
    </submittedName>
</protein>
<sequence length="572" mass="64313">MTTTEYIIQGTITGGSTFMQLPHSVAFQEMWSVQLDGPLRHGNCGSWVVDFESGEFYGYITAGDPRTSIAYIVPAYQAFRDIEQRLNKKVNFPSFEETSSLQRAQTPEKASLQSQTLFSPPQHEKVLVDGSLPKGDCRYILLHAELKGLRCSCTGLMRNRSIPGSTCDCGHQACYHALEKDSTSSEGKELVILRNKVALLEKELDRERHKGLTDRLGQLEDLVDKMRTENENDFKNTHQNIAGLWQHIGTLIKQTSYYDDQIEGLIDDAERMRSRLTEIDDASMCIKDRVEQLEGSSITTEPITAKQISEDEIETGSPTDPQPRSNVELAHIQMFRERLTSLGTKAESWTVHVSLLPTASQPFPFEKDTAAYKRCLSRGLNQMIVITNTDHESFTAAVNEAFSKILRGRPWQPLIARTCDARNLRGLPMLRQLPDRLNSGNYDADFLQKNCAIMDEEGKILDIYIAMVEDSLSWAELKAIAPYTLGLDSSWTYDPLLDGPYNEGGEHNLGVAVPDKLHPAGDILPPWSPSRKRKESDMSRTPSFSSSSQPQRSSTGMGGKRRREETQPRYII</sequence>
<dbReference type="KEGG" id="psco:LY89DRAFT_651562"/>
<feature type="region of interest" description="Disordered" evidence="2">
    <location>
        <begin position="304"/>
        <end position="325"/>
    </location>
</feature>
<feature type="coiled-coil region" evidence="1">
    <location>
        <begin position="190"/>
        <end position="229"/>
    </location>
</feature>
<feature type="compositionally biased region" description="Polar residues" evidence="2">
    <location>
        <begin position="316"/>
        <end position="325"/>
    </location>
</feature>
<evidence type="ECO:0000256" key="2">
    <source>
        <dbReference type="SAM" id="MobiDB-lite"/>
    </source>
</evidence>